<name>A0A9P7Z2Y6_9HELO</name>
<organism evidence="2 3">
    <name type="scientific">Calycina marina</name>
    <dbReference type="NCBI Taxonomy" id="1763456"/>
    <lineage>
        <taxon>Eukaryota</taxon>
        <taxon>Fungi</taxon>
        <taxon>Dikarya</taxon>
        <taxon>Ascomycota</taxon>
        <taxon>Pezizomycotina</taxon>
        <taxon>Leotiomycetes</taxon>
        <taxon>Helotiales</taxon>
        <taxon>Pezizellaceae</taxon>
        <taxon>Calycina</taxon>
    </lineage>
</organism>
<dbReference type="InterPro" id="IPR013154">
    <property type="entry name" value="ADH-like_N"/>
</dbReference>
<dbReference type="Gene3D" id="3.90.180.10">
    <property type="entry name" value="Medium-chain alcohol dehydrogenases, catalytic domain"/>
    <property type="match status" value="1"/>
</dbReference>
<dbReference type="AlphaFoldDB" id="A0A9P7Z2Y6"/>
<dbReference type="Proteomes" id="UP000887226">
    <property type="component" value="Unassembled WGS sequence"/>
</dbReference>
<dbReference type="Pfam" id="PF08240">
    <property type="entry name" value="ADH_N"/>
    <property type="match status" value="1"/>
</dbReference>
<evidence type="ECO:0000313" key="3">
    <source>
        <dbReference type="Proteomes" id="UP000887226"/>
    </source>
</evidence>
<dbReference type="SUPFAM" id="SSF50129">
    <property type="entry name" value="GroES-like"/>
    <property type="match status" value="1"/>
</dbReference>
<comment type="caution">
    <text evidence="2">The sequence shown here is derived from an EMBL/GenBank/DDBJ whole genome shotgun (WGS) entry which is preliminary data.</text>
</comment>
<proteinExistence type="predicted"/>
<keyword evidence="3" id="KW-1185">Reference proteome</keyword>
<sequence length="119" mass="13174">MTSNTVAWLTAKKTIPFEIGPAHLGIPRQNKLLVKSHPIAVNPIDGKMHYLAAYQITYPAVLVREIAREVAAVVPAVTRFKRGVGGRVLVKILLWHDLKSNNLIIVEKAVQLNIFVTSN</sequence>
<evidence type="ECO:0000259" key="1">
    <source>
        <dbReference type="Pfam" id="PF08240"/>
    </source>
</evidence>
<reference evidence="2" key="1">
    <citation type="journal article" date="2021" name="IMA Fungus">
        <title>Genomic characterization of three marine fungi, including Emericellopsis atlantica sp. nov. with signatures of a generalist lifestyle and marine biomass degradation.</title>
        <authorList>
            <person name="Hagestad O.C."/>
            <person name="Hou L."/>
            <person name="Andersen J.H."/>
            <person name="Hansen E.H."/>
            <person name="Altermark B."/>
            <person name="Li C."/>
            <person name="Kuhnert E."/>
            <person name="Cox R.J."/>
            <person name="Crous P.W."/>
            <person name="Spatafora J.W."/>
            <person name="Lail K."/>
            <person name="Amirebrahimi M."/>
            <person name="Lipzen A."/>
            <person name="Pangilinan J."/>
            <person name="Andreopoulos W."/>
            <person name="Hayes R.D."/>
            <person name="Ng V."/>
            <person name="Grigoriev I.V."/>
            <person name="Jackson S.A."/>
            <person name="Sutton T.D.S."/>
            <person name="Dobson A.D.W."/>
            <person name="Rama T."/>
        </authorList>
    </citation>
    <scope>NUCLEOTIDE SEQUENCE</scope>
    <source>
        <strain evidence="2">TRa3180A</strain>
    </source>
</reference>
<gene>
    <name evidence="2" type="ORF">BJ878DRAFT_71812</name>
</gene>
<dbReference type="EMBL" id="MU253906">
    <property type="protein sequence ID" value="KAG9244434.1"/>
    <property type="molecule type" value="Genomic_DNA"/>
</dbReference>
<protein>
    <recommendedName>
        <fullName evidence="1">Alcohol dehydrogenase-like N-terminal domain-containing protein</fullName>
    </recommendedName>
</protein>
<dbReference type="InterPro" id="IPR011032">
    <property type="entry name" value="GroES-like_sf"/>
</dbReference>
<evidence type="ECO:0000313" key="2">
    <source>
        <dbReference type="EMBL" id="KAG9244434.1"/>
    </source>
</evidence>
<accession>A0A9P7Z2Y6</accession>
<feature type="domain" description="Alcohol dehydrogenase-like N-terminal" evidence="1">
    <location>
        <begin position="29"/>
        <end position="92"/>
    </location>
</feature>
<dbReference type="OrthoDB" id="48317at2759"/>